<reference evidence="2 3" key="1">
    <citation type="submission" date="2016-10" db="EMBL/GenBank/DDBJ databases">
        <title>Genome sequence of Streptomyces gilvigriseus MUSC 26.</title>
        <authorList>
            <person name="Lee L.-H."/>
            <person name="Ser H.-L."/>
        </authorList>
    </citation>
    <scope>NUCLEOTIDE SEQUENCE [LARGE SCALE GENOMIC DNA]</scope>
    <source>
        <strain evidence="2 3">MUSC 26</strain>
    </source>
</reference>
<name>A0A1J7C0A1_9ACTN</name>
<comment type="caution">
    <text evidence="2">The sequence shown here is derived from an EMBL/GenBank/DDBJ whole genome shotgun (WGS) entry which is preliminary data.</text>
</comment>
<evidence type="ECO:0000313" key="3">
    <source>
        <dbReference type="Proteomes" id="UP000243342"/>
    </source>
</evidence>
<evidence type="ECO:0000256" key="1">
    <source>
        <dbReference type="SAM" id="MobiDB-lite"/>
    </source>
</evidence>
<protein>
    <submittedName>
        <fullName evidence="2">Uncharacterized protein</fullName>
    </submittedName>
</protein>
<keyword evidence="3" id="KW-1185">Reference proteome</keyword>
<dbReference type="Proteomes" id="UP000243342">
    <property type="component" value="Unassembled WGS sequence"/>
</dbReference>
<dbReference type="RefSeq" id="WP_071654889.1">
    <property type="nucleotide sequence ID" value="NZ_MLCF01000006.1"/>
</dbReference>
<proteinExistence type="predicted"/>
<dbReference type="EMBL" id="MLCF01000006">
    <property type="protein sequence ID" value="OIV39153.1"/>
    <property type="molecule type" value="Genomic_DNA"/>
</dbReference>
<organism evidence="2 3">
    <name type="scientific">Mangrovactinospora gilvigrisea</name>
    <dbReference type="NCBI Taxonomy" id="1428644"/>
    <lineage>
        <taxon>Bacteria</taxon>
        <taxon>Bacillati</taxon>
        <taxon>Actinomycetota</taxon>
        <taxon>Actinomycetes</taxon>
        <taxon>Kitasatosporales</taxon>
        <taxon>Streptomycetaceae</taxon>
        <taxon>Mangrovactinospora</taxon>
    </lineage>
</organism>
<evidence type="ECO:0000313" key="2">
    <source>
        <dbReference type="EMBL" id="OIV39153.1"/>
    </source>
</evidence>
<sequence length="84" mass="9211">MAAGNDDASDSSPSSHDRSSAAHRALLYAATQLVLTARPLATVPEELRPHLSRLEHALFACTWEAAETDPEHDDPDRQHLKLVE</sequence>
<dbReference type="AlphaFoldDB" id="A0A1J7C0A1"/>
<accession>A0A1J7C0A1</accession>
<gene>
    <name evidence="2" type="ORF">BIV57_02145</name>
</gene>
<feature type="region of interest" description="Disordered" evidence="1">
    <location>
        <begin position="1"/>
        <end position="23"/>
    </location>
</feature>